<dbReference type="AlphaFoldDB" id="W9Z781"/>
<reference evidence="1" key="1">
    <citation type="submission" date="2012-04" db="EMBL/GenBank/DDBJ databases">
        <title>The Genome Sequence of Fusarium oxysporum melonis.</title>
        <authorList>
            <consortium name="The Broad Institute Genome Sequencing Platform"/>
            <person name="Ma L.-J."/>
            <person name="Gale L.R."/>
            <person name="Schwartz D.C."/>
            <person name="Zhou S."/>
            <person name="Corby-Kistler H."/>
            <person name="Young S.K."/>
            <person name="Zeng Q."/>
            <person name="Gargeya S."/>
            <person name="Fitzgerald M."/>
            <person name="Haas B."/>
            <person name="Abouelleil A."/>
            <person name="Alvarado L."/>
            <person name="Arachchi H.M."/>
            <person name="Berlin A."/>
            <person name="Brown A."/>
            <person name="Chapman S.B."/>
            <person name="Chen Z."/>
            <person name="Dunbar C."/>
            <person name="Freedman E."/>
            <person name="Gearin G."/>
            <person name="Goldberg J."/>
            <person name="Griggs A."/>
            <person name="Gujja S."/>
            <person name="Heiman D."/>
            <person name="Howarth C."/>
            <person name="Larson L."/>
            <person name="Lui A."/>
            <person name="MacDonald P.J.P."/>
            <person name="Montmayeur A."/>
            <person name="Murphy C."/>
            <person name="Neiman D."/>
            <person name="Pearson M."/>
            <person name="Priest M."/>
            <person name="Roberts A."/>
            <person name="Saif S."/>
            <person name="Shea T."/>
            <person name="Shenoy N."/>
            <person name="Sisk P."/>
            <person name="Stolte C."/>
            <person name="Sykes S."/>
            <person name="Wortman J."/>
            <person name="Nusbaum C."/>
            <person name="Birren B."/>
        </authorList>
    </citation>
    <scope>NUCLEOTIDE SEQUENCE</scope>
    <source>
        <strain evidence="1">26406</strain>
    </source>
</reference>
<gene>
    <name evidence="1" type="ORF">FOMG_19142</name>
</gene>
<accession>W9Z781</accession>
<dbReference type="EMBL" id="KI980424">
    <property type="protein sequence ID" value="EXK24113.1"/>
    <property type="molecule type" value="Genomic_DNA"/>
</dbReference>
<reference evidence="1" key="2">
    <citation type="submission" date="2014-02" db="EMBL/GenBank/DDBJ databases">
        <title>Annotation of the Genome Sequence of Fusarium oxysporum f. sp. melonis 26406.</title>
        <authorList>
            <consortium name="The Broad Institute Genomics Platform"/>
            <person name="Ma L.-J."/>
            <person name="Corby-Kistler H."/>
            <person name="Broz K."/>
            <person name="Gale L.R."/>
            <person name="Jonkers W."/>
            <person name="O'Donnell K."/>
            <person name="Ploetz R."/>
            <person name="Steinberg C."/>
            <person name="Schwartz D.C."/>
            <person name="VanEtten H."/>
            <person name="Zhou S."/>
            <person name="Young S.K."/>
            <person name="Zeng Q."/>
            <person name="Gargeya S."/>
            <person name="Fitzgerald M."/>
            <person name="Abouelleil A."/>
            <person name="Alvarado L."/>
            <person name="Chapman S.B."/>
            <person name="Gainer-Dewar J."/>
            <person name="Goldberg J."/>
            <person name="Griggs A."/>
            <person name="Gujja S."/>
            <person name="Hansen M."/>
            <person name="Howarth C."/>
            <person name="Imamovic A."/>
            <person name="Ireland A."/>
            <person name="Larimer J."/>
            <person name="McCowan C."/>
            <person name="Murphy C."/>
            <person name="Pearson M."/>
            <person name="Poon T.W."/>
            <person name="Priest M."/>
            <person name="Roberts A."/>
            <person name="Saif S."/>
            <person name="Shea T."/>
            <person name="Sykes S."/>
            <person name="Wortman J."/>
            <person name="Nusbaum C."/>
            <person name="Birren B."/>
        </authorList>
    </citation>
    <scope>NUCLEOTIDE SEQUENCE</scope>
    <source>
        <strain evidence="1">26406</strain>
    </source>
</reference>
<sequence>MGCRRIPREKLDDSTSCYHHQYHCKHVRHR</sequence>
<dbReference type="VEuPathDB" id="FungiDB:FOMG_19142"/>
<dbReference type="HOGENOM" id="CLU_3406442_0_0_1"/>
<evidence type="ECO:0000313" key="1">
    <source>
        <dbReference type="EMBL" id="EXK24113.1"/>
    </source>
</evidence>
<protein>
    <submittedName>
        <fullName evidence="1">Uncharacterized protein</fullName>
    </submittedName>
</protein>
<organism evidence="1">
    <name type="scientific">Fusarium oxysporum f. sp. melonis 26406</name>
    <dbReference type="NCBI Taxonomy" id="1089452"/>
    <lineage>
        <taxon>Eukaryota</taxon>
        <taxon>Fungi</taxon>
        <taxon>Dikarya</taxon>
        <taxon>Ascomycota</taxon>
        <taxon>Pezizomycotina</taxon>
        <taxon>Sordariomycetes</taxon>
        <taxon>Hypocreomycetidae</taxon>
        <taxon>Hypocreales</taxon>
        <taxon>Nectriaceae</taxon>
        <taxon>Fusarium</taxon>
        <taxon>Fusarium oxysporum species complex</taxon>
    </lineage>
</organism>
<dbReference type="Proteomes" id="UP000030703">
    <property type="component" value="Unassembled WGS sequence"/>
</dbReference>
<name>W9Z781_FUSOX</name>
<proteinExistence type="predicted"/>